<feature type="domain" description="Tryptophan synthase beta chain-like PALP" evidence="12">
    <location>
        <begin position="134"/>
        <end position="462"/>
    </location>
</feature>
<dbReference type="PANTHER" id="PTHR48077">
    <property type="entry name" value="TRYPTOPHAN SYNTHASE-RELATED"/>
    <property type="match status" value="1"/>
</dbReference>
<evidence type="ECO:0000256" key="8">
    <source>
        <dbReference type="ARBA" id="ARBA00023239"/>
    </source>
</evidence>
<dbReference type="NCBIfam" id="TIGR00263">
    <property type="entry name" value="trpB"/>
    <property type="match status" value="1"/>
</dbReference>
<evidence type="ECO:0000256" key="6">
    <source>
        <dbReference type="ARBA" id="ARBA00022898"/>
    </source>
</evidence>
<keyword evidence="7 10" id="KW-0057">Aromatic amino acid biosynthesis</keyword>
<evidence type="ECO:0000256" key="9">
    <source>
        <dbReference type="ARBA" id="ARBA00049047"/>
    </source>
</evidence>
<dbReference type="InterPro" id="IPR001926">
    <property type="entry name" value="TrpB-like_PALP"/>
</dbReference>
<name>A0ABQ8E1Y7_BRANA</name>
<dbReference type="InterPro" id="IPR023026">
    <property type="entry name" value="Trp_synth_beta/beta-like"/>
</dbReference>
<dbReference type="PANTHER" id="PTHR48077:SF3">
    <property type="entry name" value="TRYPTOPHAN SYNTHASE"/>
    <property type="match status" value="1"/>
</dbReference>
<sequence>MLDSVMATSGTASTFRPSVSASSRLTHLRSPPSKVPLFTPLPSSRSRSFSVSCTIAKDPTFLMAEAENTKTAGSDPTLWKRPDSFGRFGKFGGKYVPETLMHALSELETAFYSLATDDDFQRELAGILKDYVGRESPLYFAERLTEHYRRENGEGPLIYLKREDLNHTGAHKINNAVAQALLAKRLGKKRIIAETGAGQHGVATATVCARFGLQCIIYMGAQDMERQALNVFRMRLLGAEVRGVHSGTATLKDATSEAIRDWVTNVETTHYILGSVAGPHPYPMMVRDFHAVIGKETRRQAMEKWGGKPDVLVACVGGGSNAMGLFHEFVDDTEVRMIGVEAAGFGLDSGKHAATLTKGDVGVLHGAMSYLLQDDDGQIIEPHSISAGLDYPGVGPEHSFLKDMGRAEYYSVTDEEALEAFKRVSRLEGIIPALETSHALAHLEKLCPTLPDGARVVLNFSGRGDKDVQTAINLYYPGVLDLSIVSLKTWDGLNTKEALEAFKRVSRLEGIIPALETSHALAHLEKRCPTLSDGARVVLNFSGRGDKDVQTAIKYLEKNIAMAAGNSAQNDLDVSNNTPIIAQEASIVSGRASISESVLTTNVRGVFSATNPPISPLRDMLSILSHLLSVLGRLLNQEKKLQVSQQESEDSDDNIITDLTTPFTDRLLRDRPVKHSTKVTEMAATLHATRGRGKRGRGRRGGHGRLG</sequence>
<evidence type="ECO:0000256" key="11">
    <source>
        <dbReference type="SAM" id="MobiDB-lite"/>
    </source>
</evidence>
<proteinExistence type="inferred from homology"/>
<dbReference type="Pfam" id="PF00291">
    <property type="entry name" value="PALP"/>
    <property type="match status" value="1"/>
</dbReference>
<gene>
    <name evidence="13" type="ORF">HID58_012754</name>
</gene>
<evidence type="ECO:0000256" key="10">
    <source>
        <dbReference type="RuleBase" id="RU003663"/>
    </source>
</evidence>
<evidence type="ECO:0000256" key="2">
    <source>
        <dbReference type="ARBA" id="ARBA00004733"/>
    </source>
</evidence>
<keyword evidence="5 10" id="KW-0822">Tryptophan biosynthesis</keyword>
<comment type="caution">
    <text evidence="13">The sequence shown here is derived from an EMBL/GenBank/DDBJ whole genome shotgun (WGS) entry which is preliminary data.</text>
</comment>
<comment type="catalytic activity">
    <reaction evidence="9 10">
        <text>(1S,2R)-1-C-(indol-3-yl)glycerol 3-phosphate + L-serine = D-glyceraldehyde 3-phosphate + L-tryptophan + H2O</text>
        <dbReference type="Rhea" id="RHEA:10532"/>
        <dbReference type="ChEBI" id="CHEBI:15377"/>
        <dbReference type="ChEBI" id="CHEBI:33384"/>
        <dbReference type="ChEBI" id="CHEBI:57912"/>
        <dbReference type="ChEBI" id="CHEBI:58866"/>
        <dbReference type="ChEBI" id="CHEBI:59776"/>
        <dbReference type="EC" id="4.2.1.20"/>
    </reaction>
</comment>
<evidence type="ECO:0000256" key="3">
    <source>
        <dbReference type="ARBA" id="ARBA00012043"/>
    </source>
</evidence>
<accession>A0ABQ8E1Y7</accession>
<reference evidence="13 14" key="1">
    <citation type="submission" date="2021-05" db="EMBL/GenBank/DDBJ databases">
        <title>Genome Assembly of Synthetic Allotetraploid Brassica napus Reveals Homoeologous Exchanges between Subgenomes.</title>
        <authorList>
            <person name="Davis J.T."/>
        </authorList>
    </citation>
    <scope>NUCLEOTIDE SEQUENCE [LARGE SCALE GENOMIC DNA]</scope>
    <source>
        <strain evidence="14">cv. Da-Ae</strain>
        <tissue evidence="13">Seedling</tissue>
    </source>
</reference>
<dbReference type="InterPro" id="IPR006654">
    <property type="entry name" value="Trp_synth_beta"/>
</dbReference>
<dbReference type="CDD" id="cd06446">
    <property type="entry name" value="Trp-synth_B"/>
    <property type="match status" value="1"/>
</dbReference>
<evidence type="ECO:0000256" key="5">
    <source>
        <dbReference type="ARBA" id="ARBA00022822"/>
    </source>
</evidence>
<dbReference type="InterPro" id="IPR036052">
    <property type="entry name" value="TrpB-like_PALP_sf"/>
</dbReference>
<comment type="pathway">
    <text evidence="2 10">Amino-acid biosynthesis; L-tryptophan biosynthesis; L-tryptophan from chorismate: step 5/5.</text>
</comment>
<evidence type="ECO:0000256" key="7">
    <source>
        <dbReference type="ARBA" id="ARBA00023141"/>
    </source>
</evidence>
<evidence type="ECO:0000256" key="4">
    <source>
        <dbReference type="ARBA" id="ARBA00022605"/>
    </source>
</evidence>
<evidence type="ECO:0000259" key="12">
    <source>
        <dbReference type="Pfam" id="PF00291"/>
    </source>
</evidence>
<feature type="compositionally biased region" description="Basic residues" evidence="11">
    <location>
        <begin position="689"/>
        <end position="707"/>
    </location>
</feature>
<organism evidence="13 14">
    <name type="scientific">Brassica napus</name>
    <name type="common">Rape</name>
    <dbReference type="NCBI Taxonomy" id="3708"/>
    <lineage>
        <taxon>Eukaryota</taxon>
        <taxon>Viridiplantae</taxon>
        <taxon>Streptophyta</taxon>
        <taxon>Embryophyta</taxon>
        <taxon>Tracheophyta</taxon>
        <taxon>Spermatophyta</taxon>
        <taxon>Magnoliopsida</taxon>
        <taxon>eudicotyledons</taxon>
        <taxon>Gunneridae</taxon>
        <taxon>Pentapetalae</taxon>
        <taxon>rosids</taxon>
        <taxon>malvids</taxon>
        <taxon>Brassicales</taxon>
        <taxon>Brassicaceae</taxon>
        <taxon>Brassiceae</taxon>
        <taxon>Brassica</taxon>
    </lineage>
</organism>
<evidence type="ECO:0000313" key="14">
    <source>
        <dbReference type="Proteomes" id="UP000824890"/>
    </source>
</evidence>
<feature type="region of interest" description="Disordered" evidence="11">
    <location>
        <begin position="683"/>
        <end position="707"/>
    </location>
</feature>
<dbReference type="EMBL" id="JAGKQM010000003">
    <property type="protein sequence ID" value="KAH0935637.1"/>
    <property type="molecule type" value="Genomic_DNA"/>
</dbReference>
<comment type="cofactor">
    <cofactor evidence="1 10">
        <name>pyridoxal 5'-phosphate</name>
        <dbReference type="ChEBI" id="CHEBI:597326"/>
    </cofactor>
</comment>
<protein>
    <recommendedName>
        <fullName evidence="3 10">Tryptophan synthase</fullName>
        <ecNumber evidence="3 10">4.2.1.20</ecNumber>
    </recommendedName>
</protein>
<keyword evidence="14" id="KW-1185">Reference proteome</keyword>
<dbReference type="HAMAP" id="MF_00133">
    <property type="entry name" value="Trp_synth_beta"/>
    <property type="match status" value="1"/>
</dbReference>
<keyword evidence="8 10" id="KW-0456">Lyase</keyword>
<dbReference type="Proteomes" id="UP000824890">
    <property type="component" value="Unassembled WGS sequence"/>
</dbReference>
<dbReference type="EC" id="4.2.1.20" evidence="3 10"/>
<dbReference type="Gene3D" id="3.40.50.1100">
    <property type="match status" value="3"/>
</dbReference>
<evidence type="ECO:0000256" key="1">
    <source>
        <dbReference type="ARBA" id="ARBA00001933"/>
    </source>
</evidence>
<dbReference type="SUPFAM" id="SSF53686">
    <property type="entry name" value="Tryptophan synthase beta subunit-like PLP-dependent enzymes"/>
    <property type="match status" value="2"/>
</dbReference>
<evidence type="ECO:0000313" key="13">
    <source>
        <dbReference type="EMBL" id="KAH0935637.1"/>
    </source>
</evidence>
<keyword evidence="6 10" id="KW-0663">Pyridoxal phosphate</keyword>
<dbReference type="PROSITE" id="PS00168">
    <property type="entry name" value="TRP_SYNTHASE_BETA"/>
    <property type="match status" value="1"/>
</dbReference>
<keyword evidence="4 10" id="KW-0028">Amino-acid biosynthesis</keyword>
<dbReference type="InterPro" id="IPR006653">
    <property type="entry name" value="Trp_synth_b_CS"/>
</dbReference>